<feature type="region of interest" description="Disordered" evidence="1">
    <location>
        <begin position="296"/>
        <end position="315"/>
    </location>
</feature>
<dbReference type="Pfam" id="PF13960">
    <property type="entry name" value="DUF4218"/>
    <property type="match status" value="1"/>
</dbReference>
<evidence type="ECO:0000313" key="3">
    <source>
        <dbReference type="EMBL" id="KAL0295891.1"/>
    </source>
</evidence>
<evidence type="ECO:0000259" key="2">
    <source>
        <dbReference type="Pfam" id="PF13960"/>
    </source>
</evidence>
<protein>
    <recommendedName>
        <fullName evidence="2">DUF4218 domain-containing protein</fullName>
    </recommendedName>
</protein>
<feature type="compositionally biased region" description="Acidic residues" evidence="1">
    <location>
        <begin position="384"/>
        <end position="397"/>
    </location>
</feature>
<dbReference type="EMBL" id="JACGWM010000912">
    <property type="protein sequence ID" value="KAL0295891.1"/>
    <property type="molecule type" value="Genomic_DNA"/>
</dbReference>
<proteinExistence type="predicted"/>
<dbReference type="InterPro" id="IPR025452">
    <property type="entry name" value="DUF4218"/>
</dbReference>
<feature type="compositionally biased region" description="Low complexity" evidence="1">
    <location>
        <begin position="364"/>
        <end position="374"/>
    </location>
</feature>
<dbReference type="PANTHER" id="PTHR48258">
    <property type="entry name" value="DUF4218 DOMAIN-CONTAINING PROTEIN-RELATED"/>
    <property type="match status" value="1"/>
</dbReference>
<dbReference type="AlphaFoldDB" id="A0AAW2JML9"/>
<sequence>MKELRMHIMKCHDCNVFMQKLISIAFREMLPEHVWSTLTDVSFLFQILYSMTLDVNKVQELEGSIATILCNLQKIFLSYFFDSMEHLIVHLTYEARMEIPVEYRILRDLKMKIKNKAHVEASIVEADLVEEISLFTSHYFELHILCKQNRPRRNDDLTMNDNCFPWTIFNHPGRENGAPNKRWLRVSQNRDVKSELNYTDNELLKLHYWGSTAEVTIFSCYFVNGYNFHPECHNRGKSTINCGSVLTNPQPDTAGPSAATQIPDDAGPSAATLMITGGTVTMSPCFGSFTCGQANSYEDGSPSSRRRSSSHFGWPMRLGVSTPNYFFKSAKPGHGGSHEPDGDNDGRHDGHDEGNTGQLLDWEPSQPTASASAPAQPPKPLNPNEDDMDVADEEGLY</sequence>
<feature type="compositionally biased region" description="Basic and acidic residues" evidence="1">
    <location>
        <begin position="336"/>
        <end position="354"/>
    </location>
</feature>
<dbReference type="PANTHER" id="PTHR48258:SF4">
    <property type="entry name" value="DUF4216 DOMAIN-CONTAINING PROTEIN"/>
    <property type="match status" value="1"/>
</dbReference>
<comment type="caution">
    <text evidence="3">The sequence shown here is derived from an EMBL/GenBank/DDBJ whole genome shotgun (WGS) entry which is preliminary data.</text>
</comment>
<reference evidence="3" key="2">
    <citation type="journal article" date="2024" name="Plant">
        <title>Genomic evolution and insights into agronomic trait innovations of Sesamum species.</title>
        <authorList>
            <person name="Miao H."/>
            <person name="Wang L."/>
            <person name="Qu L."/>
            <person name="Liu H."/>
            <person name="Sun Y."/>
            <person name="Le M."/>
            <person name="Wang Q."/>
            <person name="Wei S."/>
            <person name="Zheng Y."/>
            <person name="Lin W."/>
            <person name="Duan Y."/>
            <person name="Cao H."/>
            <person name="Xiong S."/>
            <person name="Wang X."/>
            <person name="Wei L."/>
            <person name="Li C."/>
            <person name="Ma Q."/>
            <person name="Ju M."/>
            <person name="Zhao R."/>
            <person name="Li G."/>
            <person name="Mu C."/>
            <person name="Tian Q."/>
            <person name="Mei H."/>
            <person name="Zhang T."/>
            <person name="Gao T."/>
            <person name="Zhang H."/>
        </authorList>
    </citation>
    <scope>NUCLEOTIDE SEQUENCE</scope>
    <source>
        <strain evidence="3">KEN8</strain>
    </source>
</reference>
<reference evidence="3" key="1">
    <citation type="submission" date="2020-06" db="EMBL/GenBank/DDBJ databases">
        <authorList>
            <person name="Li T."/>
            <person name="Hu X."/>
            <person name="Zhang T."/>
            <person name="Song X."/>
            <person name="Zhang H."/>
            <person name="Dai N."/>
            <person name="Sheng W."/>
            <person name="Hou X."/>
            <person name="Wei L."/>
        </authorList>
    </citation>
    <scope>NUCLEOTIDE SEQUENCE</scope>
    <source>
        <strain evidence="3">KEN8</strain>
        <tissue evidence="3">Leaf</tissue>
    </source>
</reference>
<evidence type="ECO:0000256" key="1">
    <source>
        <dbReference type="SAM" id="MobiDB-lite"/>
    </source>
</evidence>
<feature type="domain" description="DUF4218" evidence="2">
    <location>
        <begin position="48"/>
        <end position="154"/>
    </location>
</feature>
<name>A0AAW2JML9_9LAMI</name>
<feature type="region of interest" description="Disordered" evidence="1">
    <location>
        <begin position="325"/>
        <end position="397"/>
    </location>
</feature>
<organism evidence="3">
    <name type="scientific">Sesamum calycinum</name>
    <dbReference type="NCBI Taxonomy" id="2727403"/>
    <lineage>
        <taxon>Eukaryota</taxon>
        <taxon>Viridiplantae</taxon>
        <taxon>Streptophyta</taxon>
        <taxon>Embryophyta</taxon>
        <taxon>Tracheophyta</taxon>
        <taxon>Spermatophyta</taxon>
        <taxon>Magnoliopsida</taxon>
        <taxon>eudicotyledons</taxon>
        <taxon>Gunneridae</taxon>
        <taxon>Pentapetalae</taxon>
        <taxon>asterids</taxon>
        <taxon>lamiids</taxon>
        <taxon>Lamiales</taxon>
        <taxon>Pedaliaceae</taxon>
        <taxon>Sesamum</taxon>
    </lineage>
</organism>
<gene>
    <name evidence="3" type="ORF">Scaly_3083900</name>
</gene>
<accession>A0AAW2JML9</accession>